<keyword evidence="11 13" id="KW-0472">Membrane</keyword>
<dbReference type="SUPFAM" id="SSF47384">
    <property type="entry name" value="Homodimeric domain of signal transducing histidine kinase"/>
    <property type="match status" value="1"/>
</dbReference>
<dbReference type="InterPro" id="IPR003661">
    <property type="entry name" value="HisK_dim/P_dom"/>
</dbReference>
<evidence type="ECO:0000256" key="1">
    <source>
        <dbReference type="ARBA" id="ARBA00000085"/>
    </source>
</evidence>
<dbReference type="CDD" id="cd00075">
    <property type="entry name" value="HATPase"/>
    <property type="match status" value="1"/>
</dbReference>
<evidence type="ECO:0000256" key="4">
    <source>
        <dbReference type="ARBA" id="ARBA00022475"/>
    </source>
</evidence>
<feature type="domain" description="HAMP" evidence="15">
    <location>
        <begin position="85"/>
        <end position="137"/>
    </location>
</feature>
<evidence type="ECO:0000256" key="6">
    <source>
        <dbReference type="ARBA" id="ARBA00022679"/>
    </source>
</evidence>
<keyword evidence="10" id="KW-0902">Two-component regulatory system</keyword>
<evidence type="ECO:0000259" key="15">
    <source>
        <dbReference type="PROSITE" id="PS50885"/>
    </source>
</evidence>
<evidence type="ECO:0000256" key="8">
    <source>
        <dbReference type="ARBA" id="ARBA00022777"/>
    </source>
</evidence>
<keyword evidence="9 16" id="KW-0067">ATP-binding</keyword>
<evidence type="ECO:0000256" key="11">
    <source>
        <dbReference type="ARBA" id="ARBA00023136"/>
    </source>
</evidence>
<evidence type="ECO:0000256" key="2">
    <source>
        <dbReference type="ARBA" id="ARBA00004651"/>
    </source>
</evidence>
<dbReference type="EC" id="2.7.13.3" evidence="3"/>
<evidence type="ECO:0000256" key="13">
    <source>
        <dbReference type="SAM" id="Phobius"/>
    </source>
</evidence>
<evidence type="ECO:0000313" key="16">
    <source>
        <dbReference type="EMBL" id="UOF92295.1"/>
    </source>
</evidence>
<dbReference type="Proteomes" id="UP000830167">
    <property type="component" value="Chromosome"/>
</dbReference>
<dbReference type="SMART" id="SM00304">
    <property type="entry name" value="HAMP"/>
    <property type="match status" value="1"/>
</dbReference>
<dbReference type="Pfam" id="PF02518">
    <property type="entry name" value="HATPase_c"/>
    <property type="match status" value="1"/>
</dbReference>
<dbReference type="Gene3D" id="3.30.565.10">
    <property type="entry name" value="Histidine kinase-like ATPase, C-terminal domain"/>
    <property type="match status" value="1"/>
</dbReference>
<dbReference type="Pfam" id="PF00672">
    <property type="entry name" value="HAMP"/>
    <property type="match status" value="1"/>
</dbReference>
<evidence type="ECO:0000313" key="17">
    <source>
        <dbReference type="Proteomes" id="UP000830167"/>
    </source>
</evidence>
<keyword evidence="6" id="KW-0808">Transferase</keyword>
<dbReference type="EMBL" id="CP089291">
    <property type="protein sequence ID" value="UOF92295.1"/>
    <property type="molecule type" value="Genomic_DNA"/>
</dbReference>
<dbReference type="PRINTS" id="PR00344">
    <property type="entry name" value="BCTRLSENSOR"/>
</dbReference>
<dbReference type="InterPro" id="IPR004358">
    <property type="entry name" value="Sig_transdc_His_kin-like_C"/>
</dbReference>
<keyword evidence="12" id="KW-0175">Coiled coil</keyword>
<evidence type="ECO:0000256" key="9">
    <source>
        <dbReference type="ARBA" id="ARBA00022840"/>
    </source>
</evidence>
<comment type="catalytic activity">
    <reaction evidence="1">
        <text>ATP + protein L-histidine = ADP + protein N-phospho-L-histidine.</text>
        <dbReference type="EC" id="2.7.13.3"/>
    </reaction>
</comment>
<organism evidence="16 17">
    <name type="scientific">Fodinisporobacter ferrooxydans</name>
    <dbReference type="NCBI Taxonomy" id="2901836"/>
    <lineage>
        <taxon>Bacteria</taxon>
        <taxon>Bacillati</taxon>
        <taxon>Bacillota</taxon>
        <taxon>Bacilli</taxon>
        <taxon>Bacillales</taxon>
        <taxon>Alicyclobacillaceae</taxon>
        <taxon>Fodinisporobacter</taxon>
    </lineage>
</organism>
<protein>
    <recommendedName>
        <fullName evidence="3">histidine kinase</fullName>
        <ecNumber evidence="3">2.7.13.3</ecNumber>
    </recommendedName>
</protein>
<evidence type="ECO:0000256" key="7">
    <source>
        <dbReference type="ARBA" id="ARBA00022741"/>
    </source>
</evidence>
<name>A0ABY4CWL1_9BACL</name>
<feature type="transmembrane region" description="Helical" evidence="13">
    <location>
        <begin position="61"/>
        <end position="84"/>
    </location>
</feature>
<keyword evidence="8" id="KW-0418">Kinase</keyword>
<dbReference type="CDD" id="cd00082">
    <property type="entry name" value="HisKA"/>
    <property type="match status" value="1"/>
</dbReference>
<dbReference type="GO" id="GO:0005524">
    <property type="term" value="F:ATP binding"/>
    <property type="evidence" value="ECO:0007669"/>
    <property type="project" value="UniProtKB-KW"/>
</dbReference>
<dbReference type="Gene3D" id="6.10.340.10">
    <property type="match status" value="1"/>
</dbReference>
<feature type="coiled-coil region" evidence="12">
    <location>
        <begin position="118"/>
        <end position="145"/>
    </location>
</feature>
<dbReference type="SUPFAM" id="SSF158472">
    <property type="entry name" value="HAMP domain-like"/>
    <property type="match status" value="1"/>
</dbReference>
<evidence type="ECO:0000256" key="12">
    <source>
        <dbReference type="SAM" id="Coils"/>
    </source>
</evidence>
<dbReference type="SUPFAM" id="SSF55874">
    <property type="entry name" value="ATPase domain of HSP90 chaperone/DNA topoisomerase II/histidine kinase"/>
    <property type="match status" value="1"/>
</dbReference>
<dbReference type="CDD" id="cd06225">
    <property type="entry name" value="HAMP"/>
    <property type="match status" value="1"/>
</dbReference>
<evidence type="ECO:0000256" key="10">
    <source>
        <dbReference type="ARBA" id="ARBA00023012"/>
    </source>
</evidence>
<keyword evidence="13" id="KW-0812">Transmembrane</keyword>
<dbReference type="InterPro" id="IPR036097">
    <property type="entry name" value="HisK_dim/P_sf"/>
</dbReference>
<evidence type="ECO:0000256" key="3">
    <source>
        <dbReference type="ARBA" id="ARBA00012438"/>
    </source>
</evidence>
<keyword evidence="13" id="KW-1133">Transmembrane helix</keyword>
<accession>A0ABY4CWL1</accession>
<comment type="subcellular location">
    <subcellularLocation>
        <location evidence="2">Cell membrane</location>
        <topology evidence="2">Multi-pass membrane protein</topology>
    </subcellularLocation>
</comment>
<evidence type="ECO:0000259" key="14">
    <source>
        <dbReference type="PROSITE" id="PS50109"/>
    </source>
</evidence>
<dbReference type="InterPro" id="IPR003660">
    <property type="entry name" value="HAMP_dom"/>
</dbReference>
<dbReference type="PANTHER" id="PTHR45453:SF1">
    <property type="entry name" value="PHOSPHATE REGULON SENSOR PROTEIN PHOR"/>
    <property type="match status" value="1"/>
</dbReference>
<proteinExistence type="predicted"/>
<dbReference type="RefSeq" id="WP_347438972.1">
    <property type="nucleotide sequence ID" value="NZ_CP089291.1"/>
</dbReference>
<dbReference type="PROSITE" id="PS50109">
    <property type="entry name" value="HIS_KIN"/>
    <property type="match status" value="1"/>
</dbReference>
<dbReference type="InterPro" id="IPR036890">
    <property type="entry name" value="HATPase_C_sf"/>
</dbReference>
<evidence type="ECO:0000256" key="5">
    <source>
        <dbReference type="ARBA" id="ARBA00022553"/>
    </source>
</evidence>
<dbReference type="Gene3D" id="1.10.287.130">
    <property type="match status" value="1"/>
</dbReference>
<dbReference type="InterPro" id="IPR005467">
    <property type="entry name" value="His_kinase_dom"/>
</dbReference>
<dbReference type="PROSITE" id="PS50885">
    <property type="entry name" value="HAMP"/>
    <property type="match status" value="1"/>
</dbReference>
<dbReference type="SMART" id="SM00388">
    <property type="entry name" value="HisKA"/>
    <property type="match status" value="1"/>
</dbReference>
<keyword evidence="4" id="KW-1003">Cell membrane</keyword>
<dbReference type="Pfam" id="PF00512">
    <property type="entry name" value="HisKA"/>
    <property type="match status" value="1"/>
</dbReference>
<dbReference type="InterPro" id="IPR050351">
    <property type="entry name" value="BphY/WalK/GraS-like"/>
</dbReference>
<sequence>MISKLRTRLFLALVGITFIIVLIASLLIIWQTNRHFMIYQMQMPSFHKYIVPLDLHLKTALIQSILLTMIGAMVLAIAVSFYMAKRMTRPIEDMTRVAKRIGHGDLHSRVAIQGNDELAKLATTLNQLASQLQTQEELRRNLTADVAHELRTPLATLKGHMEAFEDRIWEPTPERIHSCYEEIERLIGLVSDLEQLSFIESPELVLDLQVHSLSDIILQCVDRIHVECVQKGIEWNVRVEESIEVTIDRERIIQVFTNILANALKYTPPGGSIRIQVQEEEDTIVIQIADTGIGIPSEDIPYVFERFYRVDKSRSQQYRGAGIGLAICKKLVELHNGSIWITSEVGRGTHVFIRLLKYKKKIKIT</sequence>
<dbReference type="InterPro" id="IPR003594">
    <property type="entry name" value="HATPase_dom"/>
</dbReference>
<keyword evidence="5" id="KW-0597">Phosphoprotein</keyword>
<reference evidence="16" key="1">
    <citation type="submission" date="2021-12" db="EMBL/GenBank/DDBJ databases">
        <title>Alicyclobacillaceae gen. nov., sp. nov., isolated from chalcocite enrichment system.</title>
        <authorList>
            <person name="Jiang Z."/>
        </authorList>
    </citation>
    <scope>NUCLEOTIDE SEQUENCE</scope>
    <source>
        <strain evidence="16">MYW30-H2</strain>
    </source>
</reference>
<keyword evidence="17" id="KW-1185">Reference proteome</keyword>
<feature type="domain" description="Histidine kinase" evidence="14">
    <location>
        <begin position="145"/>
        <end position="359"/>
    </location>
</feature>
<keyword evidence="7" id="KW-0547">Nucleotide-binding</keyword>
<dbReference type="PANTHER" id="PTHR45453">
    <property type="entry name" value="PHOSPHATE REGULON SENSOR PROTEIN PHOR"/>
    <property type="match status" value="1"/>
</dbReference>
<dbReference type="SMART" id="SM00387">
    <property type="entry name" value="HATPase_c"/>
    <property type="match status" value="1"/>
</dbReference>
<feature type="transmembrane region" description="Helical" evidence="13">
    <location>
        <begin position="9"/>
        <end position="30"/>
    </location>
</feature>
<gene>
    <name evidence="16" type="ORF">LSG31_09085</name>
</gene>